<gene>
    <name evidence="1" type="ORF">SAMN05421803_101546</name>
</gene>
<dbReference type="AlphaFoldDB" id="A0A1M6C167"/>
<keyword evidence="2" id="KW-1185">Reference proteome</keyword>
<dbReference type="Proteomes" id="UP000184452">
    <property type="component" value="Unassembled WGS sequence"/>
</dbReference>
<proteinExistence type="predicted"/>
<dbReference type="EMBL" id="FQZK01000001">
    <property type="protein sequence ID" value="SHI54789.1"/>
    <property type="molecule type" value="Genomic_DNA"/>
</dbReference>
<dbReference type="STRING" id="758803.SAMN05421803_101546"/>
<dbReference type="OrthoDB" id="5417595at2"/>
<dbReference type="RefSeq" id="WP_143173236.1">
    <property type="nucleotide sequence ID" value="NZ_FQZK01000001.1"/>
</dbReference>
<protein>
    <submittedName>
        <fullName evidence="1">Uncharacterized protein</fullName>
    </submittedName>
</protein>
<evidence type="ECO:0000313" key="1">
    <source>
        <dbReference type="EMBL" id="SHI54789.1"/>
    </source>
</evidence>
<organism evidence="1 2">
    <name type="scientific">Nocardiopsis flavescens</name>
    <dbReference type="NCBI Taxonomy" id="758803"/>
    <lineage>
        <taxon>Bacteria</taxon>
        <taxon>Bacillati</taxon>
        <taxon>Actinomycetota</taxon>
        <taxon>Actinomycetes</taxon>
        <taxon>Streptosporangiales</taxon>
        <taxon>Nocardiopsidaceae</taxon>
        <taxon>Nocardiopsis</taxon>
    </lineage>
</organism>
<evidence type="ECO:0000313" key="2">
    <source>
        <dbReference type="Proteomes" id="UP000184452"/>
    </source>
</evidence>
<accession>A0A1M6C167</accession>
<name>A0A1M6C167_9ACTN</name>
<reference evidence="1 2" key="1">
    <citation type="submission" date="2016-11" db="EMBL/GenBank/DDBJ databases">
        <authorList>
            <person name="Jaros S."/>
            <person name="Januszkiewicz K."/>
            <person name="Wedrychowicz H."/>
        </authorList>
    </citation>
    <scope>NUCLEOTIDE SEQUENCE [LARGE SCALE GENOMIC DNA]</scope>
    <source>
        <strain evidence="1 2">CGMCC 4.5723</strain>
    </source>
</reference>
<sequence length="321" mass="34738">MADERAVHPVGEESGVRWEETWTAGDLLLLTGYGPGGPRARAYDARTGDPAGPLLDTPPLSLLLDTPGGDPSVAHAEGHDLVLRDPRTGRVRERLAGAVPWDPEHLLHVRVAEVAGRPLVLFLDSDTPRSYARWAVDPATGAPVDELRGAWNCDHEHERFAVAGPYLVVQAHEEEAYFFDDGVDICYNSMLHLHGMPSGERIGEVERRAGWHPVAAVVGGRPLLSDGRRVLSLPDLEVVADFEGLADEIAALAEWDGEPVALATRRAWRGADAPDILEARPLARPQESTPIAHSPRYIDSVSVGPDGTVAFLTESGARLWA</sequence>